<name>A0A9N7CDX7_9PROT</name>
<evidence type="ECO:0000313" key="4">
    <source>
        <dbReference type="Proteomes" id="UP000189683"/>
    </source>
</evidence>
<feature type="transmembrane region" description="Helical" evidence="1">
    <location>
        <begin position="58"/>
        <end position="79"/>
    </location>
</feature>
<geneLocation type="plasmid" evidence="4">
    <name>pkna01</name>
</geneLocation>
<feature type="transmembrane region" description="Helical" evidence="1">
    <location>
        <begin position="20"/>
        <end position="46"/>
    </location>
</feature>
<evidence type="ECO:0000313" key="3">
    <source>
        <dbReference type="EMBL" id="PYD66289.1"/>
    </source>
</evidence>
<sequence length="92" mass="10166">MFYYPRTGGIGDLAQHIGDALMINVSATIIGLMHIMSFYMFASGLMKVRQSFHERRGAITISNIMPFVLGGILCLPMNASEIMQMIPVIGEQ</sequence>
<dbReference type="EMBL" id="CP019876">
    <property type="protein sequence ID" value="AQU89197.1"/>
    <property type="molecule type" value="Genomic_DNA"/>
</dbReference>
<dbReference type="Proteomes" id="UP000189683">
    <property type="component" value="Plasmid pKNA01"/>
</dbReference>
<keyword evidence="5" id="KW-1185">Reference proteome</keyword>
<organism evidence="2 4">
    <name type="scientific">Komagataeibacter nataicola</name>
    <dbReference type="NCBI Taxonomy" id="265960"/>
    <lineage>
        <taxon>Bacteria</taxon>
        <taxon>Pseudomonadati</taxon>
        <taxon>Pseudomonadota</taxon>
        <taxon>Alphaproteobacteria</taxon>
        <taxon>Acetobacterales</taxon>
        <taxon>Acetobacteraceae</taxon>
        <taxon>Komagataeibacter</taxon>
    </lineage>
</organism>
<dbReference type="KEGG" id="kna:B0W47_16575"/>
<geneLocation type="plasmid" evidence="2">
    <name>pKNA01</name>
</geneLocation>
<dbReference type="RefSeq" id="WP_078528304.1">
    <property type="nucleotide sequence ID" value="NZ_CP019876.1"/>
</dbReference>
<reference evidence="2 4" key="1">
    <citation type="submission" date="2017-02" db="EMBL/GenBank/DDBJ databases">
        <title>zhang.</title>
        <authorList>
            <person name="Zhang H."/>
        </authorList>
    </citation>
    <scope>NUCLEOTIDE SEQUENCE [LARGE SCALE GENOMIC DNA]</scope>
    <source>
        <strain evidence="2 4">RZS01</strain>
        <plasmid evidence="4">pkna01</plasmid>
        <plasmid evidence="2">pKNA01</plasmid>
    </source>
</reference>
<keyword evidence="2" id="KW-0614">Plasmid</keyword>
<keyword evidence="1" id="KW-0472">Membrane</keyword>
<accession>A0A9N7CDX7</accession>
<keyword evidence="1" id="KW-0812">Transmembrane</keyword>
<evidence type="ECO:0000313" key="5">
    <source>
        <dbReference type="Proteomes" id="UP000247512"/>
    </source>
</evidence>
<keyword evidence="1" id="KW-1133">Transmembrane helix</keyword>
<protein>
    <submittedName>
        <fullName evidence="2">Uncharacterized protein</fullName>
    </submittedName>
</protein>
<dbReference type="Proteomes" id="UP000247512">
    <property type="component" value="Unassembled WGS sequence"/>
</dbReference>
<evidence type="ECO:0000313" key="2">
    <source>
        <dbReference type="EMBL" id="AQU89197.1"/>
    </source>
</evidence>
<reference evidence="3 5" key="2">
    <citation type="submission" date="2017-06" db="EMBL/GenBank/DDBJ databases">
        <title>A draft genome sequence of Komagataeibacter nataicola LMG 1536.</title>
        <authorList>
            <person name="Skraban J."/>
            <person name="Cleenwerck I."/>
            <person name="Vandamme P."/>
            <person name="Trcek J."/>
        </authorList>
    </citation>
    <scope>NUCLEOTIDE SEQUENCE [LARGE SCALE GENOMIC DNA]</scope>
    <source>
        <strain evidence="3 5">LMG 1536</strain>
    </source>
</reference>
<proteinExistence type="predicted"/>
<evidence type="ECO:0000256" key="1">
    <source>
        <dbReference type="SAM" id="Phobius"/>
    </source>
</evidence>
<dbReference type="EMBL" id="NIRT01000013">
    <property type="protein sequence ID" value="PYD66289.1"/>
    <property type="molecule type" value="Genomic_DNA"/>
</dbReference>
<dbReference type="AlphaFoldDB" id="A0A9N7CDX7"/>
<gene>
    <name evidence="2" type="ORF">B0W47_16575</name>
    <name evidence="3" type="ORF">CDI09_09075</name>
</gene>